<reference evidence="11" key="1">
    <citation type="journal article" date="2019" name="Int. J. Syst. Evol. Microbiol.">
        <title>The Global Catalogue of Microorganisms (GCM) 10K type strain sequencing project: providing services to taxonomists for standard genome sequencing and annotation.</title>
        <authorList>
            <consortium name="The Broad Institute Genomics Platform"/>
            <consortium name="The Broad Institute Genome Sequencing Center for Infectious Disease"/>
            <person name="Wu L."/>
            <person name="Ma J."/>
        </authorList>
    </citation>
    <scope>NUCLEOTIDE SEQUENCE [LARGE SCALE GENOMIC DNA]</scope>
    <source>
        <strain evidence="11">CCUG 48316</strain>
    </source>
</reference>
<evidence type="ECO:0000313" key="11">
    <source>
        <dbReference type="Proteomes" id="UP001596292"/>
    </source>
</evidence>
<comment type="caution">
    <text evidence="10">The sequence shown here is derived from an EMBL/GenBank/DDBJ whole genome shotgun (WGS) entry which is preliminary data.</text>
</comment>
<keyword evidence="4" id="KW-0808">Transferase</keyword>
<feature type="transmembrane region" description="Helical" evidence="7">
    <location>
        <begin position="42"/>
        <end position="65"/>
    </location>
</feature>
<evidence type="ECO:0000256" key="3">
    <source>
        <dbReference type="ARBA" id="ARBA00022553"/>
    </source>
</evidence>
<keyword evidence="7" id="KW-1133">Transmembrane helix</keyword>
<dbReference type="Gene3D" id="1.10.287.130">
    <property type="match status" value="1"/>
</dbReference>
<keyword evidence="10" id="KW-0547">Nucleotide-binding</keyword>
<dbReference type="Gene3D" id="3.30.565.10">
    <property type="entry name" value="Histidine kinase-like ATPase, C-terminal domain"/>
    <property type="match status" value="1"/>
</dbReference>
<feature type="signal peptide" evidence="8">
    <location>
        <begin position="1"/>
        <end position="26"/>
    </location>
</feature>
<keyword evidence="8" id="KW-0732">Signal</keyword>
<dbReference type="Pfam" id="PF12860">
    <property type="entry name" value="PAS_7"/>
    <property type="match status" value="2"/>
</dbReference>
<dbReference type="InterPro" id="IPR003661">
    <property type="entry name" value="HisK_dim/P_dom"/>
</dbReference>
<dbReference type="InterPro" id="IPR035965">
    <property type="entry name" value="PAS-like_dom_sf"/>
</dbReference>
<dbReference type="PANTHER" id="PTHR43047:SF72">
    <property type="entry name" value="OSMOSENSING HISTIDINE PROTEIN KINASE SLN1"/>
    <property type="match status" value="1"/>
</dbReference>
<dbReference type="GO" id="GO:0005524">
    <property type="term" value="F:ATP binding"/>
    <property type="evidence" value="ECO:0007669"/>
    <property type="project" value="UniProtKB-KW"/>
</dbReference>
<dbReference type="SMART" id="SM00388">
    <property type="entry name" value="HisKA"/>
    <property type="match status" value="1"/>
</dbReference>
<protein>
    <recommendedName>
        <fullName evidence="2">histidine kinase</fullName>
        <ecNumber evidence="2">2.7.13.3</ecNumber>
    </recommendedName>
</protein>
<dbReference type="PRINTS" id="PR00344">
    <property type="entry name" value="BCTRLSENSOR"/>
</dbReference>
<dbReference type="Proteomes" id="UP001596292">
    <property type="component" value="Unassembled WGS sequence"/>
</dbReference>
<evidence type="ECO:0000259" key="9">
    <source>
        <dbReference type="PROSITE" id="PS50109"/>
    </source>
</evidence>
<dbReference type="InterPro" id="IPR000014">
    <property type="entry name" value="PAS"/>
</dbReference>
<evidence type="ECO:0000256" key="1">
    <source>
        <dbReference type="ARBA" id="ARBA00000085"/>
    </source>
</evidence>
<evidence type="ECO:0000256" key="4">
    <source>
        <dbReference type="ARBA" id="ARBA00022679"/>
    </source>
</evidence>
<accession>A0ABW2BJB6</accession>
<gene>
    <name evidence="10" type="ORF">ACFQE0_13540</name>
</gene>
<keyword evidence="5" id="KW-0418">Kinase</keyword>
<dbReference type="InterPro" id="IPR036097">
    <property type="entry name" value="HisK_dim/P_sf"/>
</dbReference>
<dbReference type="InterPro" id="IPR003594">
    <property type="entry name" value="HATPase_dom"/>
</dbReference>
<dbReference type="SMART" id="SM00091">
    <property type="entry name" value="PAS"/>
    <property type="match status" value="3"/>
</dbReference>
<dbReference type="CDD" id="cd00082">
    <property type="entry name" value="HisKA"/>
    <property type="match status" value="1"/>
</dbReference>
<dbReference type="EMBL" id="JBHSWN010000001">
    <property type="protein sequence ID" value="MFC6790533.1"/>
    <property type="molecule type" value="Genomic_DNA"/>
</dbReference>
<dbReference type="EC" id="2.7.13.3" evidence="2"/>
<keyword evidence="11" id="KW-1185">Reference proteome</keyword>
<dbReference type="SUPFAM" id="SSF55785">
    <property type="entry name" value="PYP-like sensor domain (PAS domain)"/>
    <property type="match status" value="2"/>
</dbReference>
<dbReference type="PANTHER" id="PTHR43047">
    <property type="entry name" value="TWO-COMPONENT HISTIDINE PROTEIN KINASE"/>
    <property type="match status" value="1"/>
</dbReference>
<feature type="chain" id="PRO_5046321768" description="histidine kinase" evidence="8">
    <location>
        <begin position="27"/>
        <end position="842"/>
    </location>
</feature>
<dbReference type="PROSITE" id="PS50109">
    <property type="entry name" value="HIS_KIN"/>
    <property type="match status" value="1"/>
</dbReference>
<evidence type="ECO:0000256" key="7">
    <source>
        <dbReference type="SAM" id="Phobius"/>
    </source>
</evidence>
<comment type="catalytic activity">
    <reaction evidence="1">
        <text>ATP + protein L-histidine = ADP + protein N-phospho-L-histidine.</text>
        <dbReference type="EC" id="2.7.13.3"/>
    </reaction>
</comment>
<keyword evidence="7" id="KW-0812">Transmembrane</keyword>
<dbReference type="Pfam" id="PF00512">
    <property type="entry name" value="HisKA"/>
    <property type="match status" value="1"/>
</dbReference>
<dbReference type="InterPro" id="IPR005467">
    <property type="entry name" value="His_kinase_dom"/>
</dbReference>
<dbReference type="SMART" id="SM00387">
    <property type="entry name" value="HATPase_c"/>
    <property type="match status" value="1"/>
</dbReference>
<evidence type="ECO:0000313" key="10">
    <source>
        <dbReference type="EMBL" id="MFC6790533.1"/>
    </source>
</evidence>
<evidence type="ECO:0000256" key="6">
    <source>
        <dbReference type="SAM" id="MobiDB-lite"/>
    </source>
</evidence>
<keyword evidence="7" id="KW-0472">Membrane</keyword>
<keyword evidence="3" id="KW-0597">Phosphoprotein</keyword>
<keyword evidence="10" id="KW-0067">ATP-binding</keyword>
<feature type="domain" description="Histidine kinase" evidence="9">
    <location>
        <begin position="599"/>
        <end position="816"/>
    </location>
</feature>
<dbReference type="CDD" id="cd00075">
    <property type="entry name" value="HATPase"/>
    <property type="match status" value="1"/>
</dbReference>
<evidence type="ECO:0000256" key="5">
    <source>
        <dbReference type="ARBA" id="ARBA00022777"/>
    </source>
</evidence>
<sequence length="842" mass="92559">MRVGRAARLQVGVGILALFAASAALAEMQDNPAAHSPREMHGVAGLAVFGGLVAFAVILALLYLYERARWNRREQDLVAALNLLRGAHDRAEMLLSTDRQVIITWNENGEPVIEGDVGIALGGERAVTDSARRVLAFGAWLMPADAQAVEAALDTLLTRGTGFAIDLRTQTGHNVDAQGRTVAGRALLRLRETTSERREIAELRITLDETRRGLTALAGLLDAIPQPVWRRSRDGSLAWVNAAYVAALEAPSREAVIDAGIELLDRPARETIAREEAAGPGRRAPRVSAVMAGQRRVLDIYETSVDGGRVGIAVDVSELESVRADLQQQMNANARTLDQLPTAVAMFDVGQRLIFHNAAYRALWDLDQDFLDSRPSDGEILDLLRSQRKLEEHADFRTWKHSVLGAYRAAEANQAWWYLPDGRTLRVVADPNPQGGLTYLFEDVSDRLNAESRYNALRRLQAETLDTLAEPVAVFGADGRLHLANRAFTTIWRLDPEMIDARPHVDSVILRCKSLAPAEDQWLDIRDAVVGLEARTALARRIEMVDGMVLDCATQPLPEGATLLTLIDVTPSVNVERMLTERNEALEKAAELRDTFVHHVSYELRSPLTNIIGFTQLLGDETVGALNTRQREYADHIMRSSGALLVMINDILDLASIDAGSLELQREDVNVQATVEAAVRGVEDRLAEARIALSVDVADDVGSVPADGKRIRQILFNLLSNAVGFSEPGQQVEITARRTNRDLVLSVRDHGVGMTKEMKDLVFNRFESRTRGTRHRGVGLGLSIVRSFVELHGGRVELESEPGLGTCVTCFFPLNPPEEPHPTPRNANKPPPRPDLSRLSIA</sequence>
<feature type="region of interest" description="Disordered" evidence="6">
    <location>
        <begin position="818"/>
        <end position="842"/>
    </location>
</feature>
<dbReference type="RefSeq" id="WP_378970412.1">
    <property type="nucleotide sequence ID" value="NZ_JBHSWN010000001.1"/>
</dbReference>
<dbReference type="SUPFAM" id="SSF47384">
    <property type="entry name" value="Homodimeric domain of signal transducing histidine kinase"/>
    <property type="match status" value="1"/>
</dbReference>
<dbReference type="Pfam" id="PF02518">
    <property type="entry name" value="HATPase_c"/>
    <property type="match status" value="1"/>
</dbReference>
<dbReference type="SUPFAM" id="SSF55874">
    <property type="entry name" value="ATPase domain of HSP90 chaperone/DNA topoisomerase II/histidine kinase"/>
    <property type="match status" value="1"/>
</dbReference>
<organism evidence="10 11">
    <name type="scientific">Methylobacterium komagatae</name>
    <dbReference type="NCBI Taxonomy" id="374425"/>
    <lineage>
        <taxon>Bacteria</taxon>
        <taxon>Pseudomonadati</taxon>
        <taxon>Pseudomonadota</taxon>
        <taxon>Alphaproteobacteria</taxon>
        <taxon>Hyphomicrobiales</taxon>
        <taxon>Methylobacteriaceae</taxon>
        <taxon>Methylobacterium</taxon>
    </lineage>
</organism>
<proteinExistence type="predicted"/>
<dbReference type="InterPro" id="IPR004358">
    <property type="entry name" value="Sig_transdc_His_kin-like_C"/>
</dbReference>
<evidence type="ECO:0000256" key="8">
    <source>
        <dbReference type="SAM" id="SignalP"/>
    </source>
</evidence>
<dbReference type="InterPro" id="IPR036890">
    <property type="entry name" value="HATPase_C_sf"/>
</dbReference>
<evidence type="ECO:0000256" key="2">
    <source>
        <dbReference type="ARBA" id="ARBA00012438"/>
    </source>
</evidence>
<name>A0ABW2BJB6_9HYPH</name>